<organism evidence="5 6">
    <name type="scientific">Thioalkalivibrio paradoxus ARh 1</name>
    <dbReference type="NCBI Taxonomy" id="713585"/>
    <lineage>
        <taxon>Bacteria</taxon>
        <taxon>Pseudomonadati</taxon>
        <taxon>Pseudomonadota</taxon>
        <taxon>Gammaproteobacteria</taxon>
        <taxon>Chromatiales</taxon>
        <taxon>Ectothiorhodospiraceae</taxon>
        <taxon>Thioalkalivibrio</taxon>
    </lineage>
</organism>
<dbReference type="Pfam" id="PF00034">
    <property type="entry name" value="Cytochrom_C"/>
    <property type="match status" value="1"/>
</dbReference>
<sequence>MPGSEDEGRFLVTGKDADRFAFKTPTLRNVALTYPYMNNGATATLEEAVEIMGREMLGREYSEDEVADLVAFLHTLTGEMPKFEIPALP</sequence>
<protein>
    <recommendedName>
        <fullName evidence="4">Cytochrome c domain-containing protein</fullName>
    </recommendedName>
</protein>
<keyword evidence="3" id="KW-0408">Iron</keyword>
<accession>W0DSF5</accession>
<dbReference type="GO" id="GO:0004130">
    <property type="term" value="F:cytochrome-c peroxidase activity"/>
    <property type="evidence" value="ECO:0007669"/>
    <property type="project" value="TreeGrafter"/>
</dbReference>
<dbReference type="GO" id="GO:0020037">
    <property type="term" value="F:heme binding"/>
    <property type="evidence" value="ECO:0007669"/>
    <property type="project" value="InterPro"/>
</dbReference>
<dbReference type="PANTHER" id="PTHR30600:SF7">
    <property type="entry name" value="CYTOCHROME C PEROXIDASE-RELATED"/>
    <property type="match status" value="1"/>
</dbReference>
<dbReference type="Gene3D" id="1.10.760.10">
    <property type="entry name" value="Cytochrome c-like domain"/>
    <property type="match status" value="1"/>
</dbReference>
<evidence type="ECO:0000259" key="4">
    <source>
        <dbReference type="Pfam" id="PF00034"/>
    </source>
</evidence>
<dbReference type="GO" id="GO:0009055">
    <property type="term" value="F:electron transfer activity"/>
    <property type="evidence" value="ECO:0007669"/>
    <property type="project" value="InterPro"/>
</dbReference>
<dbReference type="AlphaFoldDB" id="W0DSF5"/>
<dbReference type="InterPro" id="IPR051395">
    <property type="entry name" value="Cytochrome_c_Peroxidase/MauG"/>
</dbReference>
<keyword evidence="6" id="KW-1185">Reference proteome</keyword>
<evidence type="ECO:0000256" key="2">
    <source>
        <dbReference type="ARBA" id="ARBA00022723"/>
    </source>
</evidence>
<dbReference type="PANTHER" id="PTHR30600">
    <property type="entry name" value="CYTOCHROME C PEROXIDASE-RELATED"/>
    <property type="match status" value="1"/>
</dbReference>
<dbReference type="HOGENOM" id="CLU_034652_4_1_6"/>
<feature type="domain" description="Cytochrome c" evidence="4">
    <location>
        <begin position="20"/>
        <end position="76"/>
    </location>
</feature>
<dbReference type="KEGG" id="tti:THITH_03975"/>
<evidence type="ECO:0000313" key="5">
    <source>
        <dbReference type="EMBL" id="AHE99923.1"/>
    </source>
</evidence>
<dbReference type="EMBL" id="CP007029">
    <property type="protein sequence ID" value="AHE99923.1"/>
    <property type="molecule type" value="Genomic_DNA"/>
</dbReference>
<evidence type="ECO:0000256" key="1">
    <source>
        <dbReference type="ARBA" id="ARBA00022617"/>
    </source>
</evidence>
<dbReference type="InterPro" id="IPR009056">
    <property type="entry name" value="Cyt_c-like_dom"/>
</dbReference>
<reference evidence="5 6" key="1">
    <citation type="submission" date="2013-12" db="EMBL/GenBank/DDBJ databases">
        <authorList>
            <consortium name="DOE Joint Genome Institute"/>
            <person name="Muyzer G."/>
            <person name="Huntemann M."/>
            <person name="Han J."/>
            <person name="Chen A."/>
            <person name="Kyrpides N."/>
            <person name="Mavromatis K."/>
            <person name="Markowitz V."/>
            <person name="Palaniappan K."/>
            <person name="Ivanova N."/>
            <person name="Schaumberg A."/>
            <person name="Pati A."/>
            <person name="Liolios K."/>
            <person name="Nordberg H.P."/>
            <person name="Cantor M.N."/>
            <person name="Hua S.X."/>
            <person name="Woyke T."/>
        </authorList>
    </citation>
    <scope>NUCLEOTIDE SEQUENCE [LARGE SCALE GENOMIC DNA]</scope>
    <source>
        <strain evidence="5 6">ARh 1</strain>
    </source>
</reference>
<dbReference type="Proteomes" id="UP000005289">
    <property type="component" value="Chromosome"/>
</dbReference>
<dbReference type="STRING" id="713585.THITH_03975"/>
<evidence type="ECO:0000256" key="3">
    <source>
        <dbReference type="ARBA" id="ARBA00023004"/>
    </source>
</evidence>
<gene>
    <name evidence="5" type="ORF">THITH_03975</name>
</gene>
<keyword evidence="2" id="KW-0479">Metal-binding</keyword>
<dbReference type="SUPFAM" id="SSF46626">
    <property type="entry name" value="Cytochrome c"/>
    <property type="match status" value="1"/>
</dbReference>
<dbReference type="InterPro" id="IPR036909">
    <property type="entry name" value="Cyt_c-like_dom_sf"/>
</dbReference>
<keyword evidence="1" id="KW-0349">Heme</keyword>
<proteinExistence type="predicted"/>
<evidence type="ECO:0000313" key="6">
    <source>
        <dbReference type="Proteomes" id="UP000005289"/>
    </source>
</evidence>
<name>W0DSF5_9GAMM</name>